<sequence length="178" mass="19944">MLEIVVIAVITLCCLSILWFTLKTGISPMPSSGKVCRCILKASEQASEGTIIDLGCGWGGMAFALARKYPDRQVIGYEVSWLPWAWSKLCKSILQLQNLKLCRLNFLTTELPEASLLVCYLHPKGMIDLQKKLSSNRQGVNSLLISSTFALPESSPVETIRLKDLYNTPIYIYRLTNR</sequence>
<dbReference type="PANTHER" id="PTHR13610">
    <property type="entry name" value="METHYLTRANSFERASE DOMAIN-CONTAINING PROTEIN"/>
    <property type="match status" value="1"/>
</dbReference>
<evidence type="ECO:0000256" key="2">
    <source>
        <dbReference type="ARBA" id="ARBA00022679"/>
    </source>
</evidence>
<name>A0A2K8KYW3_MARES</name>
<gene>
    <name evidence="5" type="ORF">Ga0123461_0663</name>
</gene>
<evidence type="ECO:0000259" key="4">
    <source>
        <dbReference type="Pfam" id="PF05175"/>
    </source>
</evidence>
<dbReference type="CDD" id="cd02440">
    <property type="entry name" value="AdoMet_MTases"/>
    <property type="match status" value="1"/>
</dbReference>
<protein>
    <submittedName>
        <fullName evidence="5">Methyltransferase small domain-containing protein</fullName>
    </submittedName>
</protein>
<evidence type="ECO:0000313" key="6">
    <source>
        <dbReference type="Proteomes" id="UP000231701"/>
    </source>
</evidence>
<reference evidence="5 6" key="1">
    <citation type="submission" date="2016-12" db="EMBL/GenBank/DDBJ databases">
        <title>Isolation and genomic insights into novel planktonic Zetaproteobacteria from stratified waters of the Chesapeake Bay.</title>
        <authorList>
            <person name="McAllister S.M."/>
            <person name="Kato S."/>
            <person name="Chan C.S."/>
            <person name="Chiu B.K."/>
            <person name="Field E.K."/>
        </authorList>
    </citation>
    <scope>NUCLEOTIDE SEQUENCE [LARGE SCALE GENOMIC DNA]</scope>
    <source>
        <strain evidence="5 6">CP-5</strain>
    </source>
</reference>
<keyword evidence="6" id="KW-1185">Reference proteome</keyword>
<dbReference type="InterPro" id="IPR029063">
    <property type="entry name" value="SAM-dependent_MTases_sf"/>
</dbReference>
<dbReference type="Pfam" id="PF05175">
    <property type="entry name" value="MTS"/>
    <property type="match status" value="1"/>
</dbReference>
<feature type="domain" description="Methyltransferase small" evidence="4">
    <location>
        <begin position="39"/>
        <end position="87"/>
    </location>
</feature>
<dbReference type="EMBL" id="CP018799">
    <property type="protein sequence ID" value="ATX79089.1"/>
    <property type="molecule type" value="Genomic_DNA"/>
</dbReference>
<dbReference type="GO" id="GO:0016279">
    <property type="term" value="F:protein-lysine N-methyltransferase activity"/>
    <property type="evidence" value="ECO:0007669"/>
    <property type="project" value="InterPro"/>
</dbReference>
<dbReference type="GO" id="GO:0032259">
    <property type="term" value="P:methylation"/>
    <property type="evidence" value="ECO:0007669"/>
    <property type="project" value="UniProtKB-KW"/>
</dbReference>
<evidence type="ECO:0000256" key="3">
    <source>
        <dbReference type="ARBA" id="ARBA00022691"/>
    </source>
</evidence>
<dbReference type="PANTHER" id="PTHR13610:SF9">
    <property type="entry name" value="FI06469P"/>
    <property type="match status" value="1"/>
</dbReference>
<evidence type="ECO:0000256" key="1">
    <source>
        <dbReference type="ARBA" id="ARBA00022603"/>
    </source>
</evidence>
<keyword evidence="3" id="KW-0949">S-adenosyl-L-methionine</keyword>
<dbReference type="RefSeq" id="WP_100277021.1">
    <property type="nucleotide sequence ID" value="NZ_CP018799.1"/>
</dbReference>
<dbReference type="KEGG" id="maes:Ga0123461_0663"/>
<dbReference type="SUPFAM" id="SSF53335">
    <property type="entry name" value="S-adenosyl-L-methionine-dependent methyltransferases"/>
    <property type="match status" value="1"/>
</dbReference>
<organism evidence="5 6">
    <name type="scientific">Mariprofundus aestuarium</name>
    <dbReference type="NCBI Taxonomy" id="1921086"/>
    <lineage>
        <taxon>Bacteria</taxon>
        <taxon>Pseudomonadati</taxon>
        <taxon>Pseudomonadota</taxon>
        <taxon>Candidatius Mariprofundia</taxon>
        <taxon>Mariprofundales</taxon>
        <taxon>Mariprofundaceae</taxon>
        <taxon>Mariprofundus</taxon>
    </lineage>
</organism>
<dbReference type="Gene3D" id="3.40.50.150">
    <property type="entry name" value="Vaccinia Virus protein VP39"/>
    <property type="match status" value="1"/>
</dbReference>
<dbReference type="InterPro" id="IPR007848">
    <property type="entry name" value="Small_mtfrase_dom"/>
</dbReference>
<evidence type="ECO:0000313" key="5">
    <source>
        <dbReference type="EMBL" id="ATX79089.1"/>
    </source>
</evidence>
<dbReference type="AlphaFoldDB" id="A0A2K8KYW3"/>
<keyword evidence="2 5" id="KW-0808">Transferase</keyword>
<dbReference type="OrthoDB" id="5291830at2"/>
<proteinExistence type="predicted"/>
<accession>A0A2K8KYW3</accession>
<dbReference type="InterPro" id="IPR026170">
    <property type="entry name" value="FAM173A/B"/>
</dbReference>
<keyword evidence="1 5" id="KW-0489">Methyltransferase</keyword>
<dbReference type="Proteomes" id="UP000231701">
    <property type="component" value="Chromosome"/>
</dbReference>